<keyword evidence="1" id="KW-0175">Coiled coil</keyword>
<protein>
    <submittedName>
        <fullName evidence="2">Uncharacterized protein</fullName>
    </submittedName>
</protein>
<keyword evidence="3" id="KW-1185">Reference proteome</keyword>
<gene>
    <name evidence="2" type="ORF">AO498_01480</name>
</gene>
<proteinExistence type="predicted"/>
<evidence type="ECO:0000313" key="2">
    <source>
        <dbReference type="EMBL" id="AMQ55044.1"/>
    </source>
</evidence>
<organism evidence="2 3">
    <name type="scientific">Algoriphagus sanaruensis</name>
    <dbReference type="NCBI Taxonomy" id="1727163"/>
    <lineage>
        <taxon>Bacteria</taxon>
        <taxon>Pseudomonadati</taxon>
        <taxon>Bacteroidota</taxon>
        <taxon>Cytophagia</taxon>
        <taxon>Cytophagales</taxon>
        <taxon>Cyclobacteriaceae</taxon>
        <taxon>Algoriphagus</taxon>
    </lineage>
</organism>
<dbReference type="PATRIC" id="fig|1727163.4.peg.308"/>
<dbReference type="AlphaFoldDB" id="A0A142EIT9"/>
<dbReference type="Proteomes" id="UP000073816">
    <property type="component" value="Chromosome"/>
</dbReference>
<sequence>MEEQKSSTREIELLLKEIGEKIEELVKKGAEAGAEVKVDLERKISDLRSKKTTLEDELKKAKQILEREFQEKKEEFEPRIKESKGFLEESVRQLGFAIKALLGSK</sequence>
<dbReference type="KEGG" id="alm:AO498_01480"/>
<feature type="coiled-coil region" evidence="1">
    <location>
        <begin position="37"/>
        <end position="75"/>
    </location>
</feature>
<dbReference type="EMBL" id="CP012836">
    <property type="protein sequence ID" value="AMQ55044.1"/>
    <property type="molecule type" value="Genomic_DNA"/>
</dbReference>
<evidence type="ECO:0000256" key="1">
    <source>
        <dbReference type="SAM" id="Coils"/>
    </source>
</evidence>
<dbReference type="RefSeq" id="WP_067542748.1">
    <property type="nucleotide sequence ID" value="NZ_CP012836.1"/>
</dbReference>
<accession>A0A142EIT9</accession>
<dbReference type="SUPFAM" id="SSF58113">
    <property type="entry name" value="Apolipoprotein A-I"/>
    <property type="match status" value="1"/>
</dbReference>
<name>A0A142EIT9_9BACT</name>
<evidence type="ECO:0000313" key="3">
    <source>
        <dbReference type="Proteomes" id="UP000073816"/>
    </source>
</evidence>
<reference evidence="3" key="1">
    <citation type="submission" date="2015-09" db="EMBL/GenBank/DDBJ databases">
        <title>Complete sequence of Algoriphagus sp. M8-2.</title>
        <authorList>
            <person name="Shintani M."/>
        </authorList>
    </citation>
    <scope>NUCLEOTIDE SEQUENCE [LARGE SCALE GENOMIC DNA]</scope>
    <source>
        <strain evidence="3">M8-2</strain>
    </source>
</reference>
<dbReference type="OrthoDB" id="839666at2"/>
<reference evidence="2 3" key="2">
    <citation type="journal article" date="2016" name="Genome Announc.">
        <title>Complete Genome Sequence of Algoriphagus sp. Strain M8-2, Isolated from a Brackish Lake.</title>
        <authorList>
            <person name="Muraguchi Y."/>
            <person name="Kushimoto K."/>
            <person name="Ohtsubo Y."/>
            <person name="Suzuki T."/>
            <person name="Dohra H."/>
            <person name="Kimbara K."/>
            <person name="Shintani M."/>
        </authorList>
    </citation>
    <scope>NUCLEOTIDE SEQUENCE [LARGE SCALE GENOMIC DNA]</scope>
    <source>
        <strain evidence="2 3">M8-2</strain>
    </source>
</reference>
<dbReference type="STRING" id="1727163.AO498_01480"/>